<dbReference type="AlphaFoldDB" id="A0A5C3P0K3"/>
<evidence type="ECO:0000256" key="2">
    <source>
        <dbReference type="ARBA" id="ARBA00022771"/>
    </source>
</evidence>
<protein>
    <recommendedName>
        <fullName evidence="6">MYND-type domain-containing protein</fullName>
    </recommendedName>
</protein>
<reference evidence="7 8" key="1">
    <citation type="journal article" date="2019" name="Nat. Ecol. Evol.">
        <title>Megaphylogeny resolves global patterns of mushroom evolution.</title>
        <authorList>
            <person name="Varga T."/>
            <person name="Krizsan K."/>
            <person name="Foldi C."/>
            <person name="Dima B."/>
            <person name="Sanchez-Garcia M."/>
            <person name="Sanchez-Ramirez S."/>
            <person name="Szollosi G.J."/>
            <person name="Szarkandi J.G."/>
            <person name="Papp V."/>
            <person name="Albert L."/>
            <person name="Andreopoulos W."/>
            <person name="Angelini C."/>
            <person name="Antonin V."/>
            <person name="Barry K.W."/>
            <person name="Bougher N.L."/>
            <person name="Buchanan P."/>
            <person name="Buyck B."/>
            <person name="Bense V."/>
            <person name="Catcheside P."/>
            <person name="Chovatia M."/>
            <person name="Cooper J."/>
            <person name="Damon W."/>
            <person name="Desjardin D."/>
            <person name="Finy P."/>
            <person name="Geml J."/>
            <person name="Haridas S."/>
            <person name="Hughes K."/>
            <person name="Justo A."/>
            <person name="Karasinski D."/>
            <person name="Kautmanova I."/>
            <person name="Kiss B."/>
            <person name="Kocsube S."/>
            <person name="Kotiranta H."/>
            <person name="LaButti K.M."/>
            <person name="Lechner B.E."/>
            <person name="Liimatainen K."/>
            <person name="Lipzen A."/>
            <person name="Lukacs Z."/>
            <person name="Mihaltcheva S."/>
            <person name="Morgado L.N."/>
            <person name="Niskanen T."/>
            <person name="Noordeloos M.E."/>
            <person name="Ohm R.A."/>
            <person name="Ortiz-Santana B."/>
            <person name="Ovrebo C."/>
            <person name="Racz N."/>
            <person name="Riley R."/>
            <person name="Savchenko A."/>
            <person name="Shiryaev A."/>
            <person name="Soop K."/>
            <person name="Spirin V."/>
            <person name="Szebenyi C."/>
            <person name="Tomsovsky M."/>
            <person name="Tulloss R.E."/>
            <person name="Uehling J."/>
            <person name="Grigoriev I.V."/>
            <person name="Vagvolgyi C."/>
            <person name="Papp T."/>
            <person name="Martin F.M."/>
            <person name="Miettinen O."/>
            <person name="Hibbett D.S."/>
            <person name="Nagy L.G."/>
        </authorList>
    </citation>
    <scope>NUCLEOTIDE SEQUENCE [LARGE SCALE GENOMIC DNA]</scope>
    <source>
        <strain evidence="7 8">HHB13444</strain>
    </source>
</reference>
<feature type="chain" id="PRO_5023002900" description="MYND-type domain-containing protein" evidence="5">
    <location>
        <begin position="22"/>
        <end position="528"/>
    </location>
</feature>
<dbReference type="Gene3D" id="6.10.140.2220">
    <property type="match status" value="1"/>
</dbReference>
<dbReference type="EMBL" id="ML211517">
    <property type="protein sequence ID" value="TFK82138.1"/>
    <property type="molecule type" value="Genomic_DNA"/>
</dbReference>
<accession>A0A5C3P0K3</accession>
<keyword evidence="5" id="KW-0732">Signal</keyword>
<keyword evidence="1" id="KW-0479">Metal-binding</keyword>
<feature type="signal peptide" evidence="5">
    <location>
        <begin position="1"/>
        <end position="21"/>
    </location>
</feature>
<dbReference type="Proteomes" id="UP000308197">
    <property type="component" value="Unassembled WGS sequence"/>
</dbReference>
<dbReference type="PROSITE" id="PS50865">
    <property type="entry name" value="ZF_MYND_2"/>
    <property type="match status" value="1"/>
</dbReference>
<keyword evidence="3" id="KW-0862">Zinc</keyword>
<proteinExistence type="predicted"/>
<evidence type="ECO:0000256" key="5">
    <source>
        <dbReference type="SAM" id="SignalP"/>
    </source>
</evidence>
<dbReference type="STRING" id="1314778.A0A5C3P0K3"/>
<dbReference type="InterPro" id="IPR002893">
    <property type="entry name" value="Znf_MYND"/>
</dbReference>
<organism evidence="7 8">
    <name type="scientific">Polyporus arcularius HHB13444</name>
    <dbReference type="NCBI Taxonomy" id="1314778"/>
    <lineage>
        <taxon>Eukaryota</taxon>
        <taxon>Fungi</taxon>
        <taxon>Dikarya</taxon>
        <taxon>Basidiomycota</taxon>
        <taxon>Agaricomycotina</taxon>
        <taxon>Agaricomycetes</taxon>
        <taxon>Polyporales</taxon>
        <taxon>Polyporaceae</taxon>
        <taxon>Polyporus</taxon>
    </lineage>
</organism>
<dbReference type="Pfam" id="PF01753">
    <property type="entry name" value="zf-MYND"/>
    <property type="match status" value="1"/>
</dbReference>
<evidence type="ECO:0000259" key="6">
    <source>
        <dbReference type="PROSITE" id="PS50865"/>
    </source>
</evidence>
<evidence type="ECO:0000256" key="3">
    <source>
        <dbReference type="ARBA" id="ARBA00022833"/>
    </source>
</evidence>
<evidence type="ECO:0000313" key="7">
    <source>
        <dbReference type="EMBL" id="TFK82138.1"/>
    </source>
</evidence>
<keyword evidence="2 4" id="KW-0863">Zinc-finger</keyword>
<evidence type="ECO:0000256" key="4">
    <source>
        <dbReference type="PROSITE-ProRule" id="PRU00134"/>
    </source>
</evidence>
<name>A0A5C3P0K3_9APHY</name>
<keyword evidence="8" id="KW-1185">Reference proteome</keyword>
<dbReference type="GO" id="GO:0008270">
    <property type="term" value="F:zinc ion binding"/>
    <property type="evidence" value="ECO:0007669"/>
    <property type="project" value="UniProtKB-KW"/>
</dbReference>
<sequence length="528" mass="59026">MGALNTWLAIHVITFEYLANAVVWVNGGVDYNLATPRALVIHVGARKRRSDNDNPATAIFLKSVEILPKGSRVYLGDHWYKLEENRVEREPLYRKILPPNFVGLMPTVAVLEVPGYGPVACQAQFPLFRPIGDGGKPLDEKTITALGDITSMISASVAIGHSYERPVIYTQALPEVDHRVRSKKTWKKERLEKWDWDVQMTRLMRDRPESHKLKSGLGSVALWDMFNNWGDRPAVPLPLAGPGQVPCCDQCKRQGSTETLKRCGGCSTMLYCSKECQKAAWTSHKTLCRRPRGNANPSPINVAKIVGDWILVHTETFEALLNTTVYLGGGVAHALSEPRGIVCRLNMRNDWNGNPAAPFHLVSFLLEHRDEAEILGDQWDGLMESRKKAEGPFKVAETPEIAGIIPIVFSIRDNGSNFVVNNYFPVNHTRLADDTALDPRTRVALFGLNVHCKRCLDGGLVYHTVKKPGGDGMGMDLGRYGKKGKKGKKWKWEMRTPGDPEFMEMRLQNTALTGGMTVPETWKVYNEL</sequence>
<dbReference type="SUPFAM" id="SSF144232">
    <property type="entry name" value="HIT/MYND zinc finger-like"/>
    <property type="match status" value="1"/>
</dbReference>
<evidence type="ECO:0000256" key="1">
    <source>
        <dbReference type="ARBA" id="ARBA00022723"/>
    </source>
</evidence>
<dbReference type="InParanoid" id="A0A5C3P0K3"/>
<feature type="domain" description="MYND-type" evidence="6">
    <location>
        <begin position="248"/>
        <end position="288"/>
    </location>
</feature>
<gene>
    <name evidence="7" type="ORF">K466DRAFT_603916</name>
</gene>
<evidence type="ECO:0000313" key="8">
    <source>
        <dbReference type="Proteomes" id="UP000308197"/>
    </source>
</evidence>